<dbReference type="EMBL" id="LR796870">
    <property type="protein sequence ID" value="CAB4171842.1"/>
    <property type="molecule type" value="Genomic_DNA"/>
</dbReference>
<gene>
    <name evidence="2" type="ORF">UFOVP1358_30</name>
    <name evidence="1" type="ORF">UFOVP931_24</name>
</gene>
<protein>
    <submittedName>
        <fullName evidence="2">Uncharacterized protein</fullName>
    </submittedName>
</protein>
<evidence type="ECO:0000313" key="2">
    <source>
        <dbReference type="EMBL" id="CAB4200037.1"/>
    </source>
</evidence>
<organism evidence="2">
    <name type="scientific">uncultured Caudovirales phage</name>
    <dbReference type="NCBI Taxonomy" id="2100421"/>
    <lineage>
        <taxon>Viruses</taxon>
        <taxon>Duplodnaviria</taxon>
        <taxon>Heunggongvirae</taxon>
        <taxon>Uroviricota</taxon>
        <taxon>Caudoviricetes</taxon>
        <taxon>Peduoviridae</taxon>
        <taxon>Maltschvirus</taxon>
        <taxon>Maltschvirus maltsch</taxon>
    </lineage>
</organism>
<proteinExistence type="predicted"/>
<evidence type="ECO:0000313" key="1">
    <source>
        <dbReference type="EMBL" id="CAB4171842.1"/>
    </source>
</evidence>
<accession>A0A6J5S350</accession>
<name>A0A6J5S350_9CAUD</name>
<dbReference type="EMBL" id="LR797302">
    <property type="protein sequence ID" value="CAB4200037.1"/>
    <property type="molecule type" value="Genomic_DNA"/>
</dbReference>
<reference evidence="2" key="1">
    <citation type="submission" date="2020-05" db="EMBL/GenBank/DDBJ databases">
        <authorList>
            <person name="Chiriac C."/>
            <person name="Salcher M."/>
            <person name="Ghai R."/>
            <person name="Kavagutti S V."/>
        </authorList>
    </citation>
    <scope>NUCLEOTIDE SEQUENCE</scope>
</reference>
<sequence length="66" mass="7038">MSTLNKAALAALLVVLIGVLGHFDAEDADAQHANYCSMVATWHAEAARGVPPNDRTGWPPYDGECK</sequence>